<protein>
    <submittedName>
        <fullName evidence="5">AraC family transcriptional regulator</fullName>
    </submittedName>
</protein>
<keyword evidence="3" id="KW-0804">Transcription</keyword>
<dbReference type="Proteomes" id="UP001596378">
    <property type="component" value="Unassembled WGS sequence"/>
</dbReference>
<evidence type="ECO:0000259" key="4">
    <source>
        <dbReference type="PROSITE" id="PS01124"/>
    </source>
</evidence>
<dbReference type="SUPFAM" id="SSF46689">
    <property type="entry name" value="Homeodomain-like"/>
    <property type="match status" value="2"/>
</dbReference>
<evidence type="ECO:0000256" key="1">
    <source>
        <dbReference type="ARBA" id="ARBA00023015"/>
    </source>
</evidence>
<accession>A0ABW2FF41</accession>
<sequence length="288" mass="33239">MHIRKYGNITFTSPQRYESGGIHPYHHEILYISSGEVQLTWMNHVYETKGPALFFMTPNTPHQLTKLSTQYSFLFIEAEMQHDPFLSLSEIIRWNELQIGMQSPSYALSAVIQTMNMIRNHFESELSVDSGLLNRLVAAEMQKVVVLVRHIVSLALYANAKPDKKERRDADGGKSETEEAVEQLMHFMESYYRENITMKDLTDRIHLNPSYLIRVFKQMKGMTPFQYLNSLRMNAALSHLSCTDLSIQDIVKLTGYQSIHYFSRVFKNTYGVSPSQWRLNGGKAENEG</sequence>
<keyword evidence="2" id="KW-0238">DNA-binding</keyword>
<dbReference type="PROSITE" id="PS01124">
    <property type="entry name" value="HTH_ARAC_FAMILY_2"/>
    <property type="match status" value="1"/>
</dbReference>
<dbReference type="InterPro" id="IPR018060">
    <property type="entry name" value="HTH_AraC"/>
</dbReference>
<feature type="domain" description="HTH araC/xylS-type" evidence="4">
    <location>
        <begin position="182"/>
        <end position="280"/>
    </location>
</feature>
<dbReference type="InterPro" id="IPR011051">
    <property type="entry name" value="RmlC_Cupin_sf"/>
</dbReference>
<dbReference type="PRINTS" id="PR00032">
    <property type="entry name" value="HTHARAC"/>
</dbReference>
<evidence type="ECO:0000256" key="3">
    <source>
        <dbReference type="ARBA" id="ARBA00023163"/>
    </source>
</evidence>
<proteinExistence type="predicted"/>
<evidence type="ECO:0000313" key="6">
    <source>
        <dbReference type="Proteomes" id="UP001596378"/>
    </source>
</evidence>
<name>A0ABW2FF41_9BACL</name>
<dbReference type="SMART" id="SM00342">
    <property type="entry name" value="HTH_ARAC"/>
    <property type="match status" value="1"/>
</dbReference>
<dbReference type="InterPro" id="IPR014710">
    <property type="entry name" value="RmlC-like_jellyroll"/>
</dbReference>
<keyword evidence="6" id="KW-1185">Reference proteome</keyword>
<dbReference type="InterPro" id="IPR009057">
    <property type="entry name" value="Homeodomain-like_sf"/>
</dbReference>
<dbReference type="Gene3D" id="1.10.10.60">
    <property type="entry name" value="Homeodomain-like"/>
    <property type="match status" value="2"/>
</dbReference>
<dbReference type="EMBL" id="JBHTAI010000018">
    <property type="protein sequence ID" value="MFC7151796.1"/>
    <property type="molecule type" value="Genomic_DNA"/>
</dbReference>
<organism evidence="5 6">
    <name type="scientific">Cohnella cellulosilytica</name>
    <dbReference type="NCBI Taxonomy" id="986710"/>
    <lineage>
        <taxon>Bacteria</taxon>
        <taxon>Bacillati</taxon>
        <taxon>Bacillota</taxon>
        <taxon>Bacilli</taxon>
        <taxon>Bacillales</taxon>
        <taxon>Paenibacillaceae</taxon>
        <taxon>Cohnella</taxon>
    </lineage>
</organism>
<dbReference type="Gene3D" id="2.60.120.10">
    <property type="entry name" value="Jelly Rolls"/>
    <property type="match status" value="1"/>
</dbReference>
<dbReference type="PANTHER" id="PTHR43280:SF28">
    <property type="entry name" value="HTH-TYPE TRANSCRIPTIONAL ACTIVATOR RHAS"/>
    <property type="match status" value="1"/>
</dbReference>
<evidence type="ECO:0000256" key="2">
    <source>
        <dbReference type="ARBA" id="ARBA00023125"/>
    </source>
</evidence>
<gene>
    <name evidence="5" type="ORF">ACFQMJ_24935</name>
</gene>
<dbReference type="Pfam" id="PF12833">
    <property type="entry name" value="HTH_18"/>
    <property type="match status" value="1"/>
</dbReference>
<evidence type="ECO:0000313" key="5">
    <source>
        <dbReference type="EMBL" id="MFC7151796.1"/>
    </source>
</evidence>
<dbReference type="RefSeq" id="WP_378052286.1">
    <property type="nucleotide sequence ID" value="NZ_JBHMDN010000048.1"/>
</dbReference>
<keyword evidence="1" id="KW-0805">Transcription regulation</keyword>
<dbReference type="SUPFAM" id="SSF51182">
    <property type="entry name" value="RmlC-like cupins"/>
    <property type="match status" value="1"/>
</dbReference>
<dbReference type="InterPro" id="IPR020449">
    <property type="entry name" value="Tscrpt_reg_AraC-type_HTH"/>
</dbReference>
<dbReference type="PANTHER" id="PTHR43280">
    <property type="entry name" value="ARAC-FAMILY TRANSCRIPTIONAL REGULATOR"/>
    <property type="match status" value="1"/>
</dbReference>
<reference evidence="6" key="1">
    <citation type="journal article" date="2019" name="Int. J. Syst. Evol. Microbiol.">
        <title>The Global Catalogue of Microorganisms (GCM) 10K type strain sequencing project: providing services to taxonomists for standard genome sequencing and annotation.</title>
        <authorList>
            <consortium name="The Broad Institute Genomics Platform"/>
            <consortium name="The Broad Institute Genome Sequencing Center for Infectious Disease"/>
            <person name="Wu L."/>
            <person name="Ma J."/>
        </authorList>
    </citation>
    <scope>NUCLEOTIDE SEQUENCE [LARGE SCALE GENOMIC DNA]</scope>
    <source>
        <strain evidence="6">KCTC 12907</strain>
    </source>
</reference>
<comment type="caution">
    <text evidence="5">The sequence shown here is derived from an EMBL/GenBank/DDBJ whole genome shotgun (WGS) entry which is preliminary data.</text>
</comment>